<keyword evidence="3" id="KW-1185">Reference proteome</keyword>
<evidence type="ECO:0000256" key="1">
    <source>
        <dbReference type="SAM" id="Phobius"/>
    </source>
</evidence>
<evidence type="ECO:0000313" key="3">
    <source>
        <dbReference type="Proteomes" id="UP000189677"/>
    </source>
</evidence>
<proteinExistence type="predicted"/>
<protein>
    <recommendedName>
        <fullName evidence="4">TIGR04222 domain-containing membrane protein</fullName>
    </recommendedName>
</protein>
<feature type="transmembrane region" description="Helical" evidence="1">
    <location>
        <begin position="164"/>
        <end position="186"/>
    </location>
</feature>
<dbReference type="RefSeq" id="WP_203233504.1">
    <property type="nucleotide sequence ID" value="NZ_CP018047.1"/>
</dbReference>
<dbReference type="AlphaFoldDB" id="A0A1U9QQA0"/>
<dbReference type="InterPro" id="IPR026467">
    <property type="entry name" value="Ser/Gly_Cys_C_dom"/>
</dbReference>
<evidence type="ECO:0000313" key="2">
    <source>
        <dbReference type="EMBL" id="AQU65961.1"/>
    </source>
</evidence>
<feature type="transmembrane region" description="Helical" evidence="1">
    <location>
        <begin position="135"/>
        <end position="158"/>
    </location>
</feature>
<reference evidence="2 3" key="1">
    <citation type="submission" date="2016-11" db="EMBL/GenBank/DDBJ databases">
        <title>Complete genome sequence of Streptomyces niveus SCSIO 3406.</title>
        <authorList>
            <person name="Zhu Q."/>
            <person name="Cheng W."/>
            <person name="Song Y."/>
            <person name="Li Q."/>
            <person name="Ju J."/>
        </authorList>
    </citation>
    <scope>NUCLEOTIDE SEQUENCE [LARGE SCALE GENOMIC DNA]</scope>
    <source>
        <strain evidence="2 3">SCSIO 3406</strain>
    </source>
</reference>
<keyword evidence="1" id="KW-1133">Transmembrane helix</keyword>
<dbReference type="EMBL" id="CP018047">
    <property type="protein sequence ID" value="AQU65961.1"/>
    <property type="molecule type" value="Genomic_DNA"/>
</dbReference>
<evidence type="ECO:0008006" key="4">
    <source>
        <dbReference type="Google" id="ProtNLM"/>
    </source>
</evidence>
<gene>
    <name evidence="2" type="ORF">BBN63_06590</name>
</gene>
<dbReference type="Proteomes" id="UP000189677">
    <property type="component" value="Chromosome"/>
</dbReference>
<name>A0A1U9QQA0_STRNV</name>
<accession>A0A1U9QQA0</accession>
<keyword evidence="1" id="KW-0812">Transmembrane</keyword>
<keyword evidence="1" id="KW-0472">Membrane</keyword>
<dbReference type="NCBIfam" id="TIGR04222">
    <property type="entry name" value="near_uncomplex"/>
    <property type="match status" value="1"/>
</dbReference>
<organism evidence="2 3">
    <name type="scientific">Streptomyces niveus</name>
    <name type="common">Streptomyces spheroides</name>
    <dbReference type="NCBI Taxonomy" id="193462"/>
    <lineage>
        <taxon>Bacteria</taxon>
        <taxon>Bacillati</taxon>
        <taxon>Actinomycetota</taxon>
        <taxon>Actinomycetes</taxon>
        <taxon>Kitasatosporales</taxon>
        <taxon>Streptomycetaceae</taxon>
        <taxon>Streptomyces</taxon>
    </lineage>
</organism>
<dbReference type="KEGG" id="snw:BBN63_06590"/>
<sequence>MDTLITTLQIAIPLSFVTLVVGVVTARAGGGTTDVHDLMDVAFLGGGPGRVAETAVVAMHADGRLGIGGPGIVALYSDVARNPVERSVIEEHHRAPHGALHALRLAVMRGRAVQDIGDSLAARGLLVPVRKTRVWAVWGLTQAIVCLVALPLTIVRLAGTGSLALIPTLPLAVIGIVSGFVCAALARRRLTAAGVRARLKFRKATYQHIMAPDLQIALDGHMALDDPLLREQLTAARGMRPGRDFQPAPHLAATTVVWCAGADFGDGGSGGSGCGGSGGSGCGSSGGGCGGGGGSGDGGGGGGGGGCGGGGGGCGGGGG</sequence>